<dbReference type="InterPro" id="IPR040079">
    <property type="entry name" value="Glutathione_S-Trfase"/>
</dbReference>
<keyword evidence="2" id="KW-1185">Reference proteome</keyword>
<dbReference type="GeneID" id="118478303"/>
<dbReference type="PANTHER" id="PTHR11571:SF150">
    <property type="entry name" value="GLUTATHIONE S-TRANSFERASE"/>
    <property type="match status" value="1"/>
</dbReference>
<dbReference type="PANTHER" id="PTHR11571">
    <property type="entry name" value="GLUTATHIONE S-TRANSFERASE"/>
    <property type="match status" value="1"/>
</dbReference>
<dbReference type="RefSeq" id="XP_035827573.1">
    <property type="nucleotide sequence ID" value="XM_035971680.1"/>
</dbReference>
<dbReference type="InterPro" id="IPR050213">
    <property type="entry name" value="GST_superfamily"/>
</dbReference>
<dbReference type="SUPFAM" id="SSF52833">
    <property type="entry name" value="Thioredoxin-like"/>
    <property type="match status" value="1"/>
</dbReference>
<dbReference type="Proteomes" id="UP000694888">
    <property type="component" value="Unplaced"/>
</dbReference>
<organism evidence="2 3">
    <name type="scientific">Aplysia californica</name>
    <name type="common">California sea hare</name>
    <dbReference type="NCBI Taxonomy" id="6500"/>
    <lineage>
        <taxon>Eukaryota</taxon>
        <taxon>Metazoa</taxon>
        <taxon>Spiralia</taxon>
        <taxon>Lophotrochozoa</taxon>
        <taxon>Mollusca</taxon>
        <taxon>Gastropoda</taxon>
        <taxon>Heterobranchia</taxon>
        <taxon>Euthyneura</taxon>
        <taxon>Tectipleura</taxon>
        <taxon>Aplysiida</taxon>
        <taxon>Aplysioidea</taxon>
        <taxon>Aplysiidae</taxon>
        <taxon>Aplysia</taxon>
    </lineage>
</organism>
<evidence type="ECO:0000259" key="1">
    <source>
        <dbReference type="PROSITE" id="PS50404"/>
    </source>
</evidence>
<gene>
    <name evidence="3" type="primary">LOC118478303</name>
</gene>
<protein>
    <submittedName>
        <fullName evidence="3">Glutathione S-transferase 1-like</fullName>
    </submittedName>
</protein>
<dbReference type="SFLD" id="SFLDS00019">
    <property type="entry name" value="Glutathione_Transferase_(cytos"/>
    <property type="match status" value="1"/>
</dbReference>
<dbReference type="PROSITE" id="PS50404">
    <property type="entry name" value="GST_NTER"/>
    <property type="match status" value="1"/>
</dbReference>
<evidence type="ECO:0000313" key="3">
    <source>
        <dbReference type="RefSeq" id="XP_035827573.1"/>
    </source>
</evidence>
<dbReference type="Gene3D" id="1.20.1050.130">
    <property type="match status" value="1"/>
</dbReference>
<proteinExistence type="predicted"/>
<dbReference type="CDD" id="cd03039">
    <property type="entry name" value="GST_N_Sigma_like"/>
    <property type="match status" value="1"/>
</dbReference>
<dbReference type="Pfam" id="PF02798">
    <property type="entry name" value="GST_N"/>
    <property type="match status" value="1"/>
</dbReference>
<name>A0ABM1VYT0_APLCA</name>
<sequence length="122" mass="14041">MSVPKLYYFDIMGRAEMIRLVLAAAGKPFKDIRFSFEEWPKSYQKKSPFGLCPWVEIDGEVFGQSVAIATYFARQNDLYGKTDKECLQIDQLLNVIQDFLALSTKIFKETDKDKKVNDSLKA</sequence>
<evidence type="ECO:0000313" key="2">
    <source>
        <dbReference type="Proteomes" id="UP000694888"/>
    </source>
</evidence>
<dbReference type="InterPro" id="IPR004045">
    <property type="entry name" value="Glutathione_S-Trfase_N"/>
</dbReference>
<reference evidence="3" key="1">
    <citation type="submission" date="2025-08" db="UniProtKB">
        <authorList>
            <consortium name="RefSeq"/>
        </authorList>
    </citation>
    <scope>IDENTIFICATION</scope>
</reference>
<dbReference type="InterPro" id="IPR036249">
    <property type="entry name" value="Thioredoxin-like_sf"/>
</dbReference>
<feature type="domain" description="GST N-terminal" evidence="1">
    <location>
        <begin position="2"/>
        <end position="80"/>
    </location>
</feature>
<accession>A0ABM1VYT0</accession>